<dbReference type="InterPro" id="IPR008271">
    <property type="entry name" value="Ser/Thr_kinase_AS"/>
</dbReference>
<evidence type="ECO:0000256" key="3">
    <source>
        <dbReference type="ARBA" id="ARBA00022679"/>
    </source>
</evidence>
<evidence type="ECO:0000256" key="9">
    <source>
        <dbReference type="SAM" id="MobiDB-lite"/>
    </source>
</evidence>
<evidence type="ECO:0000256" key="8">
    <source>
        <dbReference type="ARBA" id="ARBA00048679"/>
    </source>
</evidence>
<comment type="caution">
    <text evidence="11">The sequence shown here is derived from an EMBL/GenBank/DDBJ whole genome shotgun (WGS) entry which is preliminary data.</text>
</comment>
<feature type="region of interest" description="Disordered" evidence="9">
    <location>
        <begin position="125"/>
        <end position="157"/>
    </location>
</feature>
<protein>
    <recommendedName>
        <fullName evidence="1">non-specific serine/threonine protein kinase</fullName>
        <ecNumber evidence="1">2.7.11.1</ecNumber>
    </recommendedName>
</protein>
<dbReference type="OrthoDB" id="4062651at2759"/>
<dbReference type="InterPro" id="IPR011009">
    <property type="entry name" value="Kinase-like_dom_sf"/>
</dbReference>
<dbReference type="PANTHER" id="PTHR44329">
    <property type="entry name" value="SERINE/THREONINE-PROTEIN KINASE TNNI3K-RELATED"/>
    <property type="match status" value="1"/>
</dbReference>
<feature type="compositionally biased region" description="Polar residues" evidence="9">
    <location>
        <begin position="127"/>
        <end position="139"/>
    </location>
</feature>
<name>A0A5N5TBY3_9CRUS</name>
<dbReference type="SMART" id="SM00220">
    <property type="entry name" value="S_TKc"/>
    <property type="match status" value="1"/>
</dbReference>
<evidence type="ECO:0000259" key="10">
    <source>
        <dbReference type="PROSITE" id="PS50011"/>
    </source>
</evidence>
<keyword evidence="2" id="KW-0723">Serine/threonine-protein kinase</keyword>
<feature type="domain" description="Protein kinase" evidence="10">
    <location>
        <begin position="223"/>
        <end position="518"/>
    </location>
</feature>
<dbReference type="EC" id="2.7.11.1" evidence="1"/>
<dbReference type="InterPro" id="IPR000719">
    <property type="entry name" value="Prot_kinase_dom"/>
</dbReference>
<dbReference type="PANTHER" id="PTHR44329:SF285">
    <property type="entry name" value="V-MOS MOLONEY MURINE SARCOMA VIRAL ONCO HOMOLOG"/>
    <property type="match status" value="1"/>
</dbReference>
<comment type="catalytic activity">
    <reaction evidence="8">
        <text>L-seryl-[protein] + ATP = O-phospho-L-seryl-[protein] + ADP + H(+)</text>
        <dbReference type="Rhea" id="RHEA:17989"/>
        <dbReference type="Rhea" id="RHEA-COMP:9863"/>
        <dbReference type="Rhea" id="RHEA-COMP:11604"/>
        <dbReference type="ChEBI" id="CHEBI:15378"/>
        <dbReference type="ChEBI" id="CHEBI:29999"/>
        <dbReference type="ChEBI" id="CHEBI:30616"/>
        <dbReference type="ChEBI" id="CHEBI:83421"/>
        <dbReference type="ChEBI" id="CHEBI:456216"/>
        <dbReference type="EC" id="2.7.11.1"/>
    </reaction>
</comment>
<organism evidence="11 12">
    <name type="scientific">Armadillidium nasatum</name>
    <dbReference type="NCBI Taxonomy" id="96803"/>
    <lineage>
        <taxon>Eukaryota</taxon>
        <taxon>Metazoa</taxon>
        <taxon>Ecdysozoa</taxon>
        <taxon>Arthropoda</taxon>
        <taxon>Crustacea</taxon>
        <taxon>Multicrustacea</taxon>
        <taxon>Malacostraca</taxon>
        <taxon>Eumalacostraca</taxon>
        <taxon>Peracarida</taxon>
        <taxon>Isopoda</taxon>
        <taxon>Oniscidea</taxon>
        <taxon>Crinocheta</taxon>
        <taxon>Armadillidiidae</taxon>
        <taxon>Armadillidium</taxon>
    </lineage>
</organism>
<evidence type="ECO:0000256" key="1">
    <source>
        <dbReference type="ARBA" id="ARBA00012513"/>
    </source>
</evidence>
<keyword evidence="6" id="KW-0067">ATP-binding</keyword>
<keyword evidence="3" id="KW-0808">Transferase</keyword>
<dbReference type="EMBL" id="SEYY01003620">
    <property type="protein sequence ID" value="KAB7504173.1"/>
    <property type="molecule type" value="Genomic_DNA"/>
</dbReference>
<dbReference type="PROSITE" id="PS50011">
    <property type="entry name" value="PROTEIN_KINASE_DOM"/>
    <property type="match status" value="1"/>
</dbReference>
<evidence type="ECO:0000256" key="2">
    <source>
        <dbReference type="ARBA" id="ARBA00022527"/>
    </source>
</evidence>
<accession>A0A5N5TBY3</accession>
<dbReference type="Proteomes" id="UP000326759">
    <property type="component" value="Unassembled WGS sequence"/>
</dbReference>
<dbReference type="AlphaFoldDB" id="A0A5N5TBY3"/>
<reference evidence="11 12" key="1">
    <citation type="journal article" date="2019" name="PLoS Biol.">
        <title>Sex chromosomes control vertical transmission of feminizing Wolbachia symbionts in an isopod.</title>
        <authorList>
            <person name="Becking T."/>
            <person name="Chebbi M.A."/>
            <person name="Giraud I."/>
            <person name="Moumen B."/>
            <person name="Laverre T."/>
            <person name="Caubet Y."/>
            <person name="Peccoud J."/>
            <person name="Gilbert C."/>
            <person name="Cordaux R."/>
        </authorList>
    </citation>
    <scope>NUCLEOTIDE SEQUENCE [LARGE SCALE GENOMIC DNA]</scope>
    <source>
        <strain evidence="11">ANa2</strain>
        <tissue evidence="11">Whole body excluding digestive tract and cuticle</tissue>
    </source>
</reference>
<dbReference type="GO" id="GO:0004674">
    <property type="term" value="F:protein serine/threonine kinase activity"/>
    <property type="evidence" value="ECO:0007669"/>
    <property type="project" value="UniProtKB-KW"/>
</dbReference>
<evidence type="ECO:0000256" key="7">
    <source>
        <dbReference type="ARBA" id="ARBA00047899"/>
    </source>
</evidence>
<dbReference type="Pfam" id="PF00069">
    <property type="entry name" value="Pkinase"/>
    <property type="match status" value="1"/>
</dbReference>
<comment type="catalytic activity">
    <reaction evidence="7">
        <text>L-threonyl-[protein] + ATP = O-phospho-L-threonyl-[protein] + ADP + H(+)</text>
        <dbReference type="Rhea" id="RHEA:46608"/>
        <dbReference type="Rhea" id="RHEA-COMP:11060"/>
        <dbReference type="Rhea" id="RHEA-COMP:11605"/>
        <dbReference type="ChEBI" id="CHEBI:15378"/>
        <dbReference type="ChEBI" id="CHEBI:30013"/>
        <dbReference type="ChEBI" id="CHEBI:30616"/>
        <dbReference type="ChEBI" id="CHEBI:61977"/>
        <dbReference type="ChEBI" id="CHEBI:456216"/>
        <dbReference type="EC" id="2.7.11.1"/>
    </reaction>
</comment>
<keyword evidence="5 11" id="KW-0418">Kinase</keyword>
<proteinExistence type="predicted"/>
<evidence type="ECO:0000256" key="4">
    <source>
        <dbReference type="ARBA" id="ARBA00022741"/>
    </source>
</evidence>
<dbReference type="Gene3D" id="1.10.510.10">
    <property type="entry name" value="Transferase(Phosphotransferase) domain 1"/>
    <property type="match status" value="1"/>
</dbReference>
<evidence type="ECO:0000256" key="6">
    <source>
        <dbReference type="ARBA" id="ARBA00022840"/>
    </source>
</evidence>
<keyword evidence="12" id="KW-1185">Reference proteome</keyword>
<evidence type="ECO:0000313" key="12">
    <source>
        <dbReference type="Proteomes" id="UP000326759"/>
    </source>
</evidence>
<dbReference type="GO" id="GO:0005524">
    <property type="term" value="F:ATP binding"/>
    <property type="evidence" value="ECO:0007669"/>
    <property type="project" value="UniProtKB-KW"/>
</dbReference>
<gene>
    <name evidence="11" type="primary">mos</name>
    <name evidence="11" type="ORF">Anas_09995</name>
</gene>
<dbReference type="Gene3D" id="3.30.200.20">
    <property type="entry name" value="Phosphorylase Kinase, domain 1"/>
    <property type="match status" value="1"/>
</dbReference>
<dbReference type="SUPFAM" id="SSF56112">
    <property type="entry name" value="Protein kinase-like (PK-like)"/>
    <property type="match status" value="1"/>
</dbReference>
<dbReference type="InterPro" id="IPR051681">
    <property type="entry name" value="Ser/Thr_Kinases-Pseudokinases"/>
</dbReference>
<keyword evidence="4" id="KW-0547">Nucleotide-binding</keyword>
<sequence>MNNIKKATSLISPEPLLNARRSSLPLSFDTANGNSPLLDVIKKFNYSPRCSNGFVEAHFQLPQIVCKSPSPPQVVQSPLNRRPSDFKTISPTLWKNTGEAQEISPKRLPPLLHFPSLSPCFEDKPKQNSFPFPSQNSPTIRRGDSTDHSEREFSEKNTNKWSSVYRIQSPTFPQNTDRILTPNSKIRRNSLGSTGFLSFSNEILRQLELQEGNLKLMEKNRYFSLNSVLGKGGFGIVKVECWQGEKVAIKILKERKSLASIKNEEYSLGFGSHSNLVETKAVVISKDSFRAEIKTSNFKKKNEDFCPYSYVLSSESLQTITGLNEKLFPENFSLIISELCTSDTLLSVINLNIDISDQDKLKFLYQIASALQHMHEKGYVHLDVKPSNCFVSQSGTIKLGDFGCTCKLNDIPAYSLGTVAYQAPEALKGNPVTDRCDIYSLGITAWQLLTRESPYPGQHPHVIIYKVTRMKCRPTTEKEMKTFIENALFSLAEKCWFEIPSERPRIETLISILQSLYFASFPITKRGKSFKKSSF</sequence>
<evidence type="ECO:0000256" key="5">
    <source>
        <dbReference type="ARBA" id="ARBA00022777"/>
    </source>
</evidence>
<dbReference type="PROSITE" id="PS00108">
    <property type="entry name" value="PROTEIN_KINASE_ST"/>
    <property type="match status" value="1"/>
</dbReference>
<feature type="compositionally biased region" description="Basic and acidic residues" evidence="9">
    <location>
        <begin position="141"/>
        <end position="157"/>
    </location>
</feature>
<evidence type="ECO:0000313" key="11">
    <source>
        <dbReference type="EMBL" id="KAB7504173.1"/>
    </source>
</evidence>